<proteinExistence type="predicted"/>
<keyword evidence="1" id="KW-0472">Membrane</keyword>
<dbReference type="RefSeq" id="WP_072575568.1">
    <property type="nucleotide sequence ID" value="NZ_LWHB01000012.1"/>
</dbReference>
<evidence type="ECO:0000313" key="3">
    <source>
        <dbReference type="EMBL" id="SUO95430.1"/>
    </source>
</evidence>
<evidence type="ECO:0000313" key="4">
    <source>
        <dbReference type="EMBL" id="SUQ09734.1"/>
    </source>
</evidence>
<dbReference type="Gene3D" id="3.40.960.10">
    <property type="entry name" value="VSR Endonuclease"/>
    <property type="match status" value="1"/>
</dbReference>
<dbReference type="Proteomes" id="UP000254601">
    <property type="component" value="Unassembled WGS sequence"/>
</dbReference>
<evidence type="ECO:0000259" key="2">
    <source>
        <dbReference type="Pfam" id="PF10881"/>
    </source>
</evidence>
<keyword evidence="5" id="KW-1185">Reference proteome</keyword>
<dbReference type="Pfam" id="PF10881">
    <property type="entry name" value="DUF2726"/>
    <property type="match status" value="1"/>
</dbReference>
<name>A0A380RC69_9GAMM</name>
<protein>
    <submittedName>
        <fullName evidence="4">Protein of uncharacterized function (DUF2726)</fullName>
    </submittedName>
</protein>
<keyword evidence="1" id="KW-1133">Transmembrane helix</keyword>
<dbReference type="InterPro" id="IPR024402">
    <property type="entry name" value="DUF2726"/>
</dbReference>
<gene>
    <name evidence="3" type="ORF">NCTC13337_01327</name>
    <name evidence="4" type="ORF">NCTC13337_02733</name>
</gene>
<dbReference type="EMBL" id="UHIC01000001">
    <property type="protein sequence ID" value="SUO95430.1"/>
    <property type="molecule type" value="Genomic_DNA"/>
</dbReference>
<dbReference type="NCBIfam" id="TIGR01167">
    <property type="entry name" value="LPXTG_anchor"/>
    <property type="match status" value="1"/>
</dbReference>
<evidence type="ECO:0000256" key="1">
    <source>
        <dbReference type="SAM" id="Phobius"/>
    </source>
</evidence>
<sequence>MPSSFITTNLISWLGVMVLILALLGLFKKRKKKFNDKAFYQAQKQRVQKGGYCRQKLLNETEKAAYQALLNMRQNKALQIFAQVSLGEILSHQDYQRYRDIMSKRVDFLITDKAFLPLFAIEIHGTGHYLSHNAKKRDEIKQLALNSAGIQYIAIEVNRNNVKQKVTKACQVLFKKY</sequence>
<reference evidence="4 5" key="1">
    <citation type="submission" date="2018-06" db="EMBL/GenBank/DDBJ databases">
        <authorList>
            <consortium name="Pathogen Informatics"/>
            <person name="Doyle S."/>
        </authorList>
    </citation>
    <scope>NUCLEOTIDE SEQUENCE [LARGE SCALE GENOMIC DNA]</scope>
    <source>
        <strain evidence="4 5">NCTC13337</strain>
    </source>
</reference>
<dbReference type="OrthoDB" id="5679025at2"/>
<evidence type="ECO:0000313" key="5">
    <source>
        <dbReference type="Proteomes" id="UP000254601"/>
    </source>
</evidence>
<keyword evidence="1" id="KW-0812">Transmembrane</keyword>
<feature type="transmembrane region" description="Helical" evidence="1">
    <location>
        <begin position="6"/>
        <end position="27"/>
    </location>
</feature>
<organism evidence="4 5">
    <name type="scientific">Suttonella ornithocola</name>
    <dbReference type="NCBI Taxonomy" id="279832"/>
    <lineage>
        <taxon>Bacteria</taxon>
        <taxon>Pseudomonadati</taxon>
        <taxon>Pseudomonadota</taxon>
        <taxon>Gammaproteobacteria</taxon>
        <taxon>Cardiobacteriales</taxon>
        <taxon>Cardiobacteriaceae</taxon>
        <taxon>Suttonella</taxon>
    </lineage>
</organism>
<accession>A0A380RC69</accession>
<feature type="domain" description="DUF2726" evidence="2">
    <location>
        <begin position="55"/>
        <end position="168"/>
    </location>
</feature>
<dbReference type="EMBL" id="UHIC01000002">
    <property type="protein sequence ID" value="SUQ09734.1"/>
    <property type="molecule type" value="Genomic_DNA"/>
</dbReference>
<dbReference type="AlphaFoldDB" id="A0A380RC69"/>